<sequence length="445" mass="49209">MASGSGVTYIRLLIILAFSGIFAVPASNARVWDELFKEQMESAEAGDPDAQYEVAIMYLNGRGVEQDFDATLLWLERAAENGSEQAASKLRRIKSQKKKFTATLKRAESGDSKAQYDIGMMYLKGRGVKLDPDEGRKWLEKSAAQSNEKAKARLAILLIKGDGGSKDYKRARDLLDSISETSALAQYYLGELYASGKGVPRNYETAMNWYQKAGDNGFSMAGGKVINMQEEIRMQARRKKNASKAAAEAQRASVESAQRRQARADAIKKAKTVKAAKAKKAPKKTVAKVSPKVVKAPVRLTPLQKLSRIKWSARNKPVEYLPSAVSECELEGDVLVCFSDELKRESGNQTVLYKVKSEVRKSKGGFSISYSNLVLGVEDMDVPDDEDSAGYDDEEDRGFAIQTGWTRAHQVDCQMNGKKTMNCVKDKTHRVQVDGDVKVAITDKK</sequence>
<proteinExistence type="predicted"/>
<dbReference type="PANTHER" id="PTHR11102:SF160">
    <property type="entry name" value="ERAD-ASSOCIATED E3 UBIQUITIN-PROTEIN LIGASE COMPONENT HRD3"/>
    <property type="match status" value="1"/>
</dbReference>
<dbReference type="InterPro" id="IPR050767">
    <property type="entry name" value="Sel1_AlgK"/>
</dbReference>
<dbReference type="SUPFAM" id="SSF81901">
    <property type="entry name" value="HCP-like"/>
    <property type="match status" value="2"/>
</dbReference>
<gene>
    <name evidence="2" type="ORF">DFR30_1293</name>
</gene>
<dbReference type="Pfam" id="PF08238">
    <property type="entry name" value="Sel1"/>
    <property type="match status" value="4"/>
</dbReference>
<dbReference type="Proteomes" id="UP000295707">
    <property type="component" value="Unassembled WGS sequence"/>
</dbReference>
<reference evidence="2 3" key="1">
    <citation type="submission" date="2019-03" db="EMBL/GenBank/DDBJ databases">
        <title>Genomic Encyclopedia of Type Strains, Phase IV (KMG-IV): sequencing the most valuable type-strain genomes for metagenomic binning, comparative biology and taxonomic classification.</title>
        <authorList>
            <person name="Goeker M."/>
        </authorList>
    </citation>
    <scope>NUCLEOTIDE SEQUENCE [LARGE SCALE GENOMIC DNA]</scope>
    <source>
        <strain evidence="2 3">DSM 19610</strain>
    </source>
</reference>
<dbReference type="EMBL" id="SMFX01000001">
    <property type="protein sequence ID" value="TCK18034.1"/>
    <property type="molecule type" value="Genomic_DNA"/>
</dbReference>
<keyword evidence="3" id="KW-1185">Reference proteome</keyword>
<protein>
    <submittedName>
        <fullName evidence="2">TPR repeat protein</fullName>
    </submittedName>
</protein>
<evidence type="ECO:0000313" key="3">
    <source>
        <dbReference type="Proteomes" id="UP000295707"/>
    </source>
</evidence>
<dbReference type="InterPro" id="IPR006597">
    <property type="entry name" value="Sel1-like"/>
</dbReference>
<evidence type="ECO:0000313" key="2">
    <source>
        <dbReference type="EMBL" id="TCK18034.1"/>
    </source>
</evidence>
<feature type="region of interest" description="Disordered" evidence="1">
    <location>
        <begin position="238"/>
        <end position="260"/>
    </location>
</feature>
<evidence type="ECO:0000256" key="1">
    <source>
        <dbReference type="SAM" id="MobiDB-lite"/>
    </source>
</evidence>
<name>A0A4R1H871_9GAMM</name>
<organism evidence="2 3">
    <name type="scientific">Thiogranum longum</name>
    <dbReference type="NCBI Taxonomy" id="1537524"/>
    <lineage>
        <taxon>Bacteria</taxon>
        <taxon>Pseudomonadati</taxon>
        <taxon>Pseudomonadota</taxon>
        <taxon>Gammaproteobacteria</taxon>
        <taxon>Chromatiales</taxon>
        <taxon>Ectothiorhodospiraceae</taxon>
        <taxon>Thiogranum</taxon>
    </lineage>
</organism>
<dbReference type="PANTHER" id="PTHR11102">
    <property type="entry name" value="SEL-1-LIKE PROTEIN"/>
    <property type="match status" value="1"/>
</dbReference>
<dbReference type="AlphaFoldDB" id="A0A4R1H871"/>
<feature type="compositionally biased region" description="Low complexity" evidence="1">
    <location>
        <begin position="243"/>
        <end position="256"/>
    </location>
</feature>
<dbReference type="Gene3D" id="1.25.40.10">
    <property type="entry name" value="Tetratricopeptide repeat domain"/>
    <property type="match status" value="2"/>
</dbReference>
<comment type="caution">
    <text evidence="2">The sequence shown here is derived from an EMBL/GenBank/DDBJ whole genome shotgun (WGS) entry which is preliminary data.</text>
</comment>
<dbReference type="SMART" id="SM00671">
    <property type="entry name" value="SEL1"/>
    <property type="match status" value="4"/>
</dbReference>
<dbReference type="InterPro" id="IPR011990">
    <property type="entry name" value="TPR-like_helical_dom_sf"/>
</dbReference>
<dbReference type="RefSeq" id="WP_132971864.1">
    <property type="nucleotide sequence ID" value="NZ_SMFX01000001.1"/>
</dbReference>
<dbReference type="OrthoDB" id="6114904at2"/>
<accession>A0A4R1H871</accession>